<dbReference type="InterPro" id="IPR027417">
    <property type="entry name" value="P-loop_NTPase"/>
</dbReference>
<sequence length="184" mass="21232">MLIEEALRQRRSVIARRQYCQQTLQVELIGRSEWMNQFRHRLKQLAETDIAVWFYGEHGTGRMTGARYLHQLGRNAKGPFVRYELTPDNAAQLEVFIDQAQGGTLVLSHPEYLTREQQHHLARLQSLEHRPFRLVGVGSASLLGQAAANHIAAELYYCFAMTQIACQSLSQRPDDIEPLFRHYL</sequence>
<dbReference type="PANTHER" id="PTHR32071">
    <property type="entry name" value="TRANSCRIPTIONAL REGULATORY PROTEIN"/>
    <property type="match status" value="1"/>
</dbReference>
<feature type="domain" description="Sigma-54 factor interaction" evidence="3">
    <location>
        <begin position="28"/>
        <end position="184"/>
    </location>
</feature>
<evidence type="ECO:0000256" key="1">
    <source>
        <dbReference type="ARBA" id="ARBA00022741"/>
    </source>
</evidence>
<evidence type="ECO:0000256" key="2">
    <source>
        <dbReference type="ARBA" id="ARBA00022840"/>
    </source>
</evidence>
<keyword evidence="1" id="KW-0547">Nucleotide-binding</keyword>
<dbReference type="Gene3D" id="3.40.50.300">
    <property type="entry name" value="P-loop containing nucleotide triphosphate hydrolases"/>
    <property type="match status" value="1"/>
</dbReference>
<accession>A0A2X4T815</accession>
<dbReference type="AlphaFoldDB" id="A0A2X4T815"/>
<keyword evidence="5" id="KW-1185">Reference proteome</keyword>
<gene>
    <name evidence="4" type="primary">ntrC_1</name>
    <name evidence="4" type="ORF">NCTC7307_01720</name>
</gene>
<dbReference type="GO" id="GO:0005524">
    <property type="term" value="F:ATP binding"/>
    <property type="evidence" value="ECO:0007669"/>
    <property type="project" value="UniProtKB-KW"/>
</dbReference>
<keyword evidence="2" id="KW-0067">ATP-binding</keyword>
<dbReference type="Pfam" id="PF14532">
    <property type="entry name" value="Sigma54_activ_2"/>
    <property type="match status" value="1"/>
</dbReference>
<proteinExistence type="predicted"/>
<evidence type="ECO:0000313" key="5">
    <source>
        <dbReference type="Proteomes" id="UP000248731"/>
    </source>
</evidence>
<dbReference type="PANTHER" id="PTHR32071:SF29">
    <property type="entry name" value="PHOSPHOGLYCERATE TRANSPORT SYSTEM TRANSCRIPTIONAL REGULATORY PROTEIN PGTA"/>
    <property type="match status" value="1"/>
</dbReference>
<protein>
    <submittedName>
        <fullName evidence="4">Nitrogen assimilation regulatory protein</fullName>
    </submittedName>
</protein>
<reference evidence="4 5" key="1">
    <citation type="submission" date="2018-06" db="EMBL/GenBank/DDBJ databases">
        <authorList>
            <consortium name="Pathogen Informatics"/>
            <person name="Doyle S."/>
        </authorList>
    </citation>
    <scope>NUCLEOTIDE SEQUENCE [LARGE SCALE GENOMIC DNA]</scope>
    <source>
        <strain evidence="4 5">NCTC7307</strain>
    </source>
</reference>
<evidence type="ECO:0000313" key="4">
    <source>
        <dbReference type="EMBL" id="SQI22549.1"/>
    </source>
</evidence>
<dbReference type="PROSITE" id="PS50045">
    <property type="entry name" value="SIGMA54_INTERACT_4"/>
    <property type="match status" value="1"/>
</dbReference>
<organism evidence="4 5">
    <name type="scientific">Salmonella enterica subsp. arizonae</name>
    <dbReference type="NCBI Taxonomy" id="59203"/>
    <lineage>
        <taxon>Bacteria</taxon>
        <taxon>Pseudomonadati</taxon>
        <taxon>Pseudomonadota</taxon>
        <taxon>Gammaproteobacteria</taxon>
        <taxon>Enterobacterales</taxon>
        <taxon>Enterobacteriaceae</taxon>
        <taxon>Salmonella</taxon>
    </lineage>
</organism>
<dbReference type="EMBL" id="LS483466">
    <property type="protein sequence ID" value="SQI22549.1"/>
    <property type="molecule type" value="Genomic_DNA"/>
</dbReference>
<dbReference type="GO" id="GO:0006355">
    <property type="term" value="P:regulation of DNA-templated transcription"/>
    <property type="evidence" value="ECO:0007669"/>
    <property type="project" value="InterPro"/>
</dbReference>
<dbReference type="Proteomes" id="UP000248731">
    <property type="component" value="Chromosome 1"/>
</dbReference>
<dbReference type="SUPFAM" id="SSF52540">
    <property type="entry name" value="P-loop containing nucleoside triphosphate hydrolases"/>
    <property type="match status" value="1"/>
</dbReference>
<name>A0A2X4T815_SALER</name>
<evidence type="ECO:0000259" key="3">
    <source>
        <dbReference type="PROSITE" id="PS50045"/>
    </source>
</evidence>
<dbReference type="InterPro" id="IPR002078">
    <property type="entry name" value="Sigma_54_int"/>
</dbReference>